<accession>A0AAD6SR47</accession>
<dbReference type="InterPro" id="IPR036047">
    <property type="entry name" value="F-box-like_dom_sf"/>
</dbReference>
<organism evidence="1 2">
    <name type="scientific">Mycena alexandri</name>
    <dbReference type="NCBI Taxonomy" id="1745969"/>
    <lineage>
        <taxon>Eukaryota</taxon>
        <taxon>Fungi</taxon>
        <taxon>Dikarya</taxon>
        <taxon>Basidiomycota</taxon>
        <taxon>Agaricomycotina</taxon>
        <taxon>Agaricomycetes</taxon>
        <taxon>Agaricomycetidae</taxon>
        <taxon>Agaricales</taxon>
        <taxon>Marasmiineae</taxon>
        <taxon>Mycenaceae</taxon>
        <taxon>Mycena</taxon>
    </lineage>
</organism>
<dbReference type="EMBL" id="JARJCM010000075">
    <property type="protein sequence ID" value="KAJ7032204.1"/>
    <property type="molecule type" value="Genomic_DNA"/>
</dbReference>
<reference evidence="1" key="1">
    <citation type="submission" date="2023-03" db="EMBL/GenBank/DDBJ databases">
        <title>Massive genome expansion in bonnet fungi (Mycena s.s.) driven by repeated elements and novel gene families across ecological guilds.</title>
        <authorList>
            <consortium name="Lawrence Berkeley National Laboratory"/>
            <person name="Harder C.B."/>
            <person name="Miyauchi S."/>
            <person name="Viragh M."/>
            <person name="Kuo A."/>
            <person name="Thoen E."/>
            <person name="Andreopoulos B."/>
            <person name="Lu D."/>
            <person name="Skrede I."/>
            <person name="Drula E."/>
            <person name="Henrissat B."/>
            <person name="Morin E."/>
            <person name="Kohler A."/>
            <person name="Barry K."/>
            <person name="LaButti K."/>
            <person name="Morin E."/>
            <person name="Salamov A."/>
            <person name="Lipzen A."/>
            <person name="Mereny Z."/>
            <person name="Hegedus B."/>
            <person name="Baldrian P."/>
            <person name="Stursova M."/>
            <person name="Weitz H."/>
            <person name="Taylor A."/>
            <person name="Grigoriev I.V."/>
            <person name="Nagy L.G."/>
            <person name="Martin F."/>
            <person name="Kauserud H."/>
        </authorList>
    </citation>
    <scope>NUCLEOTIDE SEQUENCE</scope>
    <source>
        <strain evidence="1">CBHHK200</strain>
    </source>
</reference>
<evidence type="ECO:0008006" key="3">
    <source>
        <dbReference type="Google" id="ProtNLM"/>
    </source>
</evidence>
<sequence>MAFPPALPLELLRPILSHFTETQSLLRLCHVSRSFHHDAQRVLYADVALRSEDVALFCRTLTESPALAQCVRRLSIQLSNMFADMDELAQCMRSLLQLRALEISATQPHPWEKHTATLPETMLTTPWTHSRAIHILSGCSFRLKVLASVFRMANADFTAFLEQQSEIEELVSFDTTGDVVMLAEEMLPNLREFWGAVTRLEFRTEPGREKRVFRDRRMDIEVLRSPRGILDTRSL</sequence>
<evidence type="ECO:0000313" key="2">
    <source>
        <dbReference type="Proteomes" id="UP001218188"/>
    </source>
</evidence>
<proteinExistence type="predicted"/>
<dbReference type="AlphaFoldDB" id="A0AAD6SR47"/>
<name>A0AAD6SR47_9AGAR</name>
<comment type="caution">
    <text evidence="1">The sequence shown here is derived from an EMBL/GenBank/DDBJ whole genome shotgun (WGS) entry which is preliminary data.</text>
</comment>
<gene>
    <name evidence="1" type="ORF">C8F04DRAFT_1359411</name>
</gene>
<protein>
    <recommendedName>
        <fullName evidence="3">F-box domain-containing protein</fullName>
    </recommendedName>
</protein>
<evidence type="ECO:0000313" key="1">
    <source>
        <dbReference type="EMBL" id="KAJ7032204.1"/>
    </source>
</evidence>
<dbReference type="Proteomes" id="UP001218188">
    <property type="component" value="Unassembled WGS sequence"/>
</dbReference>
<dbReference type="SUPFAM" id="SSF81383">
    <property type="entry name" value="F-box domain"/>
    <property type="match status" value="1"/>
</dbReference>
<keyword evidence="2" id="KW-1185">Reference proteome</keyword>